<gene>
    <name evidence="8 10" type="primary">fusA</name>
    <name evidence="10" type="ORF">P2G67_15960</name>
</gene>
<accession>A0ABT5YR62</accession>
<feature type="binding site" evidence="8">
    <location>
        <begin position="136"/>
        <end position="139"/>
    </location>
    <ligand>
        <name>GTP</name>
        <dbReference type="ChEBI" id="CHEBI:37565"/>
    </ligand>
</feature>
<dbReference type="NCBIfam" id="TIGR00231">
    <property type="entry name" value="small_GTP"/>
    <property type="match status" value="1"/>
</dbReference>
<dbReference type="Pfam" id="PF00009">
    <property type="entry name" value="GTP_EFTU"/>
    <property type="match status" value="1"/>
</dbReference>
<keyword evidence="11" id="KW-1185">Reference proteome</keyword>
<dbReference type="InterPro" id="IPR047872">
    <property type="entry name" value="EFG_IV"/>
</dbReference>
<dbReference type="SUPFAM" id="SSF52540">
    <property type="entry name" value="P-loop containing nucleoside triphosphate hydrolases"/>
    <property type="match status" value="1"/>
</dbReference>
<dbReference type="Gene3D" id="3.30.230.10">
    <property type="match status" value="1"/>
</dbReference>
<dbReference type="InterPro" id="IPR035647">
    <property type="entry name" value="EFG_III/V"/>
</dbReference>
<evidence type="ECO:0000256" key="3">
    <source>
        <dbReference type="ARBA" id="ARBA00022741"/>
    </source>
</evidence>
<dbReference type="InterPro" id="IPR020568">
    <property type="entry name" value="Ribosomal_Su5_D2-typ_SF"/>
</dbReference>
<comment type="subcellular location">
    <subcellularLocation>
        <location evidence="8">Cytoplasm</location>
    </subcellularLocation>
</comment>
<dbReference type="SUPFAM" id="SSF50447">
    <property type="entry name" value="Translation proteins"/>
    <property type="match status" value="1"/>
</dbReference>
<dbReference type="NCBIfam" id="TIGR00484">
    <property type="entry name" value="EF-G"/>
    <property type="match status" value="1"/>
</dbReference>
<dbReference type="InterPro" id="IPR000640">
    <property type="entry name" value="EFG_V-like"/>
</dbReference>
<dbReference type="InterPro" id="IPR009000">
    <property type="entry name" value="Transl_B-barrel_sf"/>
</dbReference>
<evidence type="ECO:0000256" key="4">
    <source>
        <dbReference type="ARBA" id="ARBA00022768"/>
    </source>
</evidence>
<dbReference type="SUPFAM" id="SSF54211">
    <property type="entry name" value="Ribosomal protein S5 domain 2-like"/>
    <property type="match status" value="1"/>
</dbReference>
<dbReference type="InterPro" id="IPR031157">
    <property type="entry name" value="G_TR_CS"/>
</dbReference>
<feature type="domain" description="Tr-type G" evidence="9">
    <location>
        <begin position="9"/>
        <end position="284"/>
    </location>
</feature>
<dbReference type="CDD" id="cd16262">
    <property type="entry name" value="EFG_III"/>
    <property type="match status" value="1"/>
</dbReference>
<proteinExistence type="inferred from homology"/>
<dbReference type="CDD" id="cd04088">
    <property type="entry name" value="EFG_mtEFG_II"/>
    <property type="match status" value="1"/>
</dbReference>
<organism evidence="10 11">
    <name type="scientific">Aquibaculum arenosum</name>
    <dbReference type="NCBI Taxonomy" id="3032591"/>
    <lineage>
        <taxon>Bacteria</taxon>
        <taxon>Pseudomonadati</taxon>
        <taxon>Pseudomonadota</taxon>
        <taxon>Alphaproteobacteria</taxon>
        <taxon>Rhodospirillales</taxon>
        <taxon>Rhodovibrionaceae</taxon>
        <taxon>Aquibaculum</taxon>
    </lineage>
</organism>
<reference evidence="10 11" key="1">
    <citation type="submission" date="2023-03" db="EMBL/GenBank/DDBJ databases">
        <title>Fodinicurvata sp. CAU 1616 isolated from sea sendiment.</title>
        <authorList>
            <person name="Kim W."/>
        </authorList>
    </citation>
    <scope>NUCLEOTIDE SEQUENCE [LARGE SCALE GENOMIC DNA]</scope>
    <source>
        <strain evidence="10 11">CAU 1616</strain>
    </source>
</reference>
<dbReference type="Proteomes" id="UP001215503">
    <property type="component" value="Unassembled WGS sequence"/>
</dbReference>
<protein>
    <recommendedName>
        <fullName evidence="2 8">Elongation factor G</fullName>
        <shortName evidence="8">EF-G</shortName>
    </recommendedName>
</protein>
<dbReference type="InterPro" id="IPR027417">
    <property type="entry name" value="P-loop_NTPase"/>
</dbReference>
<evidence type="ECO:0000256" key="7">
    <source>
        <dbReference type="ARBA" id="ARBA00024731"/>
    </source>
</evidence>
<keyword evidence="6 8" id="KW-0342">GTP-binding</keyword>
<dbReference type="GO" id="GO:0003746">
    <property type="term" value="F:translation elongation factor activity"/>
    <property type="evidence" value="ECO:0007669"/>
    <property type="project" value="UniProtKB-KW"/>
</dbReference>
<dbReference type="RefSeq" id="WP_275824298.1">
    <property type="nucleotide sequence ID" value="NZ_JARHUD010000016.1"/>
</dbReference>
<dbReference type="Pfam" id="PF03764">
    <property type="entry name" value="EFG_IV"/>
    <property type="match status" value="1"/>
</dbReference>
<dbReference type="CDD" id="cd01886">
    <property type="entry name" value="EF-G"/>
    <property type="match status" value="1"/>
</dbReference>
<feature type="binding site" evidence="8">
    <location>
        <begin position="18"/>
        <end position="25"/>
    </location>
    <ligand>
        <name>GTP</name>
        <dbReference type="ChEBI" id="CHEBI:37565"/>
    </ligand>
</feature>
<dbReference type="Pfam" id="PF22042">
    <property type="entry name" value="EF-G_D2"/>
    <property type="match status" value="1"/>
</dbReference>
<dbReference type="SUPFAM" id="SSF54980">
    <property type="entry name" value="EF-G C-terminal domain-like"/>
    <property type="match status" value="2"/>
</dbReference>
<dbReference type="Gene3D" id="3.30.70.870">
    <property type="entry name" value="Elongation Factor G (Translational Gtpase), domain 3"/>
    <property type="match status" value="1"/>
</dbReference>
<keyword evidence="5 8" id="KW-0648">Protein biosynthesis</keyword>
<dbReference type="Pfam" id="PF14492">
    <property type="entry name" value="EFG_III"/>
    <property type="match status" value="1"/>
</dbReference>
<evidence type="ECO:0000259" key="9">
    <source>
        <dbReference type="PROSITE" id="PS51722"/>
    </source>
</evidence>
<evidence type="ECO:0000256" key="2">
    <source>
        <dbReference type="ARBA" id="ARBA00017872"/>
    </source>
</evidence>
<dbReference type="InterPro" id="IPR041095">
    <property type="entry name" value="EFG_II"/>
</dbReference>
<dbReference type="PROSITE" id="PS00301">
    <property type="entry name" value="G_TR_1"/>
    <property type="match status" value="1"/>
</dbReference>
<dbReference type="PANTHER" id="PTHR43261">
    <property type="entry name" value="TRANSLATION ELONGATION FACTOR G-RELATED"/>
    <property type="match status" value="1"/>
</dbReference>
<dbReference type="SMART" id="SM00889">
    <property type="entry name" value="EFG_IV"/>
    <property type="match status" value="1"/>
</dbReference>
<dbReference type="HAMAP" id="MF_00054_B">
    <property type="entry name" value="EF_G_EF_2_B"/>
    <property type="match status" value="1"/>
</dbReference>
<keyword evidence="4 8" id="KW-0251">Elongation factor</keyword>
<dbReference type="InterPro" id="IPR009022">
    <property type="entry name" value="EFG_III"/>
</dbReference>
<evidence type="ECO:0000313" key="11">
    <source>
        <dbReference type="Proteomes" id="UP001215503"/>
    </source>
</evidence>
<dbReference type="CDD" id="cd03713">
    <property type="entry name" value="EFG_mtEFG_C"/>
    <property type="match status" value="1"/>
</dbReference>
<dbReference type="Gene3D" id="3.30.70.240">
    <property type="match status" value="1"/>
</dbReference>
<keyword evidence="3 8" id="KW-0547">Nucleotide-binding</keyword>
<comment type="function">
    <text evidence="7 8">Catalyzes the GTP-dependent ribosomal translocation step during translation elongation. During this step, the ribosome changes from the pre-translocational (PRE) to the post-translocational (POST) state as the newly formed A-site-bound peptidyl-tRNA and P-site-bound deacylated tRNA move to the P and E sites, respectively. Catalyzes the coordinated movement of the two tRNA molecules, the mRNA and conformational changes in the ribosome.</text>
</comment>
<sequence length="692" mass="76372">MSSRVTPLDRYRNIGIMAHIDAGKTTTTERILFYTGRSHKIGETHEGSATMDWMEQEQERGITITSAATTCFWNDHRINIIDTPGHVDFTIEVERSLRVLDGAVAVFDAVAGVEPQSETVWRQADKYQVPRICFVNKMDRMGSDFFRCVDMIVDRLGAVPLVMQLPIGNESDFAGSVDLIKMKAQVWKNENLGAEWEYQDIPAELADQAAEYREKLVELAVEQDDAAMEAYLEGNEPDEETLLRCIRKGTVCLAFVPVYCGTAFKNKGVQPLLDAVVDFLPSPLDVPDIKGVKPGTEEAIVRKTGDDEPMSALAFKIMTDPFVGSLTFVRVYSGSLKKGTQVLNSVKDKRERVGRMLLMHANHREDIDEALAGDIVAIAGLKDTTTGETLCDPVKPVVLERMEFPDPVIEVAVEPKTKTDQEKMGMALARLAQEDPSFRVTTDTESGQTVIKGMGELHLEILVDRMRREFKVDANVGAPQVAYRETITRQHEVDYTHKKQTGGSGQFARVKIVFEPLEVGAGFVFENAVVGGSVPREFVPGVQKGLEGSKDNGVIAGFPVIDFKATLVDGASHDVDSSVMAFEIAARAAFREGIPKAAPVLLEPMMKVEVVTPEEYMGDIIGDLNSRRGNVTGMDSRGNARVVSAMVPLANMFGYVNTLRSMSQGRAQYTMFFDHYERVPQAVADEVKAKLA</sequence>
<name>A0ABT5YR62_9PROT</name>
<keyword evidence="8" id="KW-0963">Cytoplasm</keyword>
<dbReference type="InterPro" id="IPR005517">
    <property type="entry name" value="Transl_elong_EFG/EF2_IV"/>
</dbReference>
<dbReference type="PRINTS" id="PR00315">
    <property type="entry name" value="ELONGATNFCT"/>
</dbReference>
<dbReference type="NCBIfam" id="NF009381">
    <property type="entry name" value="PRK12740.1-5"/>
    <property type="match status" value="1"/>
</dbReference>
<evidence type="ECO:0000256" key="6">
    <source>
        <dbReference type="ARBA" id="ARBA00023134"/>
    </source>
</evidence>
<dbReference type="InterPro" id="IPR005225">
    <property type="entry name" value="Small_GTP-bd"/>
</dbReference>
<evidence type="ECO:0000256" key="5">
    <source>
        <dbReference type="ARBA" id="ARBA00022917"/>
    </source>
</evidence>
<dbReference type="InterPro" id="IPR035649">
    <property type="entry name" value="EFG_V"/>
</dbReference>
<comment type="caution">
    <text evidence="10">The sequence shown here is derived from an EMBL/GenBank/DDBJ whole genome shotgun (WGS) entry which is preliminary data.</text>
</comment>
<evidence type="ECO:0000256" key="1">
    <source>
        <dbReference type="ARBA" id="ARBA00005870"/>
    </source>
</evidence>
<dbReference type="InterPro" id="IPR014721">
    <property type="entry name" value="Ribsml_uS5_D2-typ_fold_subgr"/>
</dbReference>
<dbReference type="Pfam" id="PF00679">
    <property type="entry name" value="EFG_C"/>
    <property type="match status" value="1"/>
</dbReference>
<dbReference type="SMART" id="SM00838">
    <property type="entry name" value="EFG_C"/>
    <property type="match status" value="1"/>
</dbReference>
<dbReference type="Gene3D" id="3.40.50.300">
    <property type="entry name" value="P-loop containing nucleotide triphosphate hydrolases"/>
    <property type="match status" value="1"/>
</dbReference>
<dbReference type="CDD" id="cd01434">
    <property type="entry name" value="EFG_mtEFG1_IV"/>
    <property type="match status" value="1"/>
</dbReference>
<dbReference type="EMBL" id="JARHUD010000016">
    <property type="protein sequence ID" value="MDF2097471.1"/>
    <property type="molecule type" value="Genomic_DNA"/>
</dbReference>
<feature type="binding site" evidence="8">
    <location>
        <begin position="82"/>
        <end position="86"/>
    </location>
    <ligand>
        <name>GTP</name>
        <dbReference type="ChEBI" id="CHEBI:37565"/>
    </ligand>
</feature>
<dbReference type="InterPro" id="IPR000795">
    <property type="entry name" value="T_Tr_GTP-bd_dom"/>
</dbReference>
<comment type="similarity">
    <text evidence="1 8">Belongs to the TRAFAC class translation factor GTPase superfamily. Classic translation factor GTPase family. EF-G/EF-2 subfamily.</text>
</comment>
<dbReference type="Gene3D" id="2.40.30.10">
    <property type="entry name" value="Translation factors"/>
    <property type="match status" value="1"/>
</dbReference>
<evidence type="ECO:0000256" key="8">
    <source>
        <dbReference type="HAMAP-Rule" id="MF_00054"/>
    </source>
</evidence>
<dbReference type="InterPro" id="IPR053905">
    <property type="entry name" value="EF-G-like_DII"/>
</dbReference>
<dbReference type="InterPro" id="IPR004540">
    <property type="entry name" value="Transl_elong_EFG/EF2"/>
</dbReference>
<evidence type="ECO:0000313" key="10">
    <source>
        <dbReference type="EMBL" id="MDF2097471.1"/>
    </source>
</evidence>
<dbReference type="PROSITE" id="PS51722">
    <property type="entry name" value="G_TR_2"/>
    <property type="match status" value="1"/>
</dbReference>
<dbReference type="PANTHER" id="PTHR43261:SF1">
    <property type="entry name" value="RIBOSOME-RELEASING FACTOR 2, MITOCHONDRIAL"/>
    <property type="match status" value="1"/>
</dbReference>